<keyword evidence="1" id="KW-0472">Membrane</keyword>
<evidence type="ECO:0000313" key="3">
    <source>
        <dbReference type="Proteomes" id="UP000265618"/>
    </source>
</evidence>
<accession>A0A9K3DCA8</accession>
<evidence type="ECO:0000313" key="2">
    <source>
        <dbReference type="EMBL" id="GIQ92492.1"/>
    </source>
</evidence>
<comment type="caution">
    <text evidence="2">The sequence shown here is derived from an EMBL/GenBank/DDBJ whole genome shotgun (WGS) entry which is preliminary data.</text>
</comment>
<keyword evidence="1" id="KW-1133">Transmembrane helix</keyword>
<protein>
    <submittedName>
        <fullName evidence="2">Uncharacterized protein</fullName>
    </submittedName>
</protein>
<keyword evidence="1" id="KW-0812">Transmembrane</keyword>
<dbReference type="Proteomes" id="UP000265618">
    <property type="component" value="Unassembled WGS sequence"/>
</dbReference>
<reference evidence="2 3" key="1">
    <citation type="journal article" date="2018" name="PLoS ONE">
        <title>The draft genome of Kipferlia bialata reveals reductive genome evolution in fornicate parasites.</title>
        <authorList>
            <person name="Tanifuji G."/>
            <person name="Takabayashi S."/>
            <person name="Kume K."/>
            <person name="Takagi M."/>
            <person name="Nakayama T."/>
            <person name="Kamikawa R."/>
            <person name="Inagaki Y."/>
            <person name="Hashimoto T."/>
        </authorList>
    </citation>
    <scope>NUCLEOTIDE SEQUENCE [LARGE SCALE GENOMIC DNA]</scope>
    <source>
        <strain evidence="2">NY0173</strain>
    </source>
</reference>
<proteinExistence type="predicted"/>
<sequence>MPSLEGMLKKAGIDPYYLSPDTDTDAKKIGLELRLHYYWCLLGLFVTAFSMGLPLYGVKAYVTSVSDK</sequence>
<evidence type="ECO:0000256" key="1">
    <source>
        <dbReference type="SAM" id="Phobius"/>
    </source>
</evidence>
<organism evidence="2 3">
    <name type="scientific">Kipferlia bialata</name>
    <dbReference type="NCBI Taxonomy" id="797122"/>
    <lineage>
        <taxon>Eukaryota</taxon>
        <taxon>Metamonada</taxon>
        <taxon>Carpediemonas-like organisms</taxon>
        <taxon>Kipferlia</taxon>
    </lineage>
</organism>
<feature type="transmembrane region" description="Helical" evidence="1">
    <location>
        <begin position="37"/>
        <end position="58"/>
    </location>
</feature>
<keyword evidence="3" id="KW-1185">Reference proteome</keyword>
<name>A0A9K3DCA8_9EUKA</name>
<dbReference type="EMBL" id="BDIP01009835">
    <property type="protein sequence ID" value="GIQ92492.1"/>
    <property type="molecule type" value="Genomic_DNA"/>
</dbReference>
<dbReference type="AlphaFoldDB" id="A0A9K3DCA8"/>
<gene>
    <name evidence="2" type="ORF">KIPB_016295</name>
</gene>
<feature type="non-terminal residue" evidence="2">
    <location>
        <position position="1"/>
    </location>
</feature>